<name>A0A8T0HZH3_CERPU</name>
<dbReference type="AlphaFoldDB" id="A0A8T0HZH3"/>
<gene>
    <name evidence="2" type="ORF">KC19_5G061100</name>
</gene>
<dbReference type="EMBL" id="CM026425">
    <property type="protein sequence ID" value="KAG0576177.1"/>
    <property type="molecule type" value="Genomic_DNA"/>
</dbReference>
<keyword evidence="3" id="KW-1185">Reference proteome</keyword>
<proteinExistence type="predicted"/>
<sequence length="56" mass="6766">MNFIVWCSRWVVWVRPSRLSALVLRLWEVCWYRQEVSSNTDIASLLHIASNNCNWR</sequence>
<dbReference type="Proteomes" id="UP000822688">
    <property type="component" value="Chromosome 5"/>
</dbReference>
<evidence type="ECO:0000256" key="1">
    <source>
        <dbReference type="SAM" id="SignalP"/>
    </source>
</evidence>
<evidence type="ECO:0000313" key="3">
    <source>
        <dbReference type="Proteomes" id="UP000822688"/>
    </source>
</evidence>
<accession>A0A8T0HZH3</accession>
<reference evidence="2" key="1">
    <citation type="submission" date="2020-06" db="EMBL/GenBank/DDBJ databases">
        <title>WGS assembly of Ceratodon purpureus strain R40.</title>
        <authorList>
            <person name="Carey S.B."/>
            <person name="Jenkins J."/>
            <person name="Shu S."/>
            <person name="Lovell J.T."/>
            <person name="Sreedasyam A."/>
            <person name="Maumus F."/>
            <person name="Tiley G.P."/>
            <person name="Fernandez-Pozo N."/>
            <person name="Barry K."/>
            <person name="Chen C."/>
            <person name="Wang M."/>
            <person name="Lipzen A."/>
            <person name="Daum C."/>
            <person name="Saski C.A."/>
            <person name="Payton A.C."/>
            <person name="Mcbreen J.C."/>
            <person name="Conrad R.E."/>
            <person name="Kollar L.M."/>
            <person name="Olsson S."/>
            <person name="Huttunen S."/>
            <person name="Landis J.B."/>
            <person name="Wickett N.J."/>
            <person name="Johnson M.G."/>
            <person name="Rensing S.A."/>
            <person name="Grimwood J."/>
            <person name="Schmutz J."/>
            <person name="Mcdaniel S.F."/>
        </authorList>
    </citation>
    <scope>NUCLEOTIDE SEQUENCE</scope>
    <source>
        <strain evidence="2">R40</strain>
    </source>
</reference>
<evidence type="ECO:0000313" key="2">
    <source>
        <dbReference type="EMBL" id="KAG0576177.1"/>
    </source>
</evidence>
<comment type="caution">
    <text evidence="2">The sequence shown here is derived from an EMBL/GenBank/DDBJ whole genome shotgun (WGS) entry which is preliminary data.</text>
</comment>
<organism evidence="2 3">
    <name type="scientific">Ceratodon purpureus</name>
    <name type="common">Fire moss</name>
    <name type="synonym">Dicranum purpureum</name>
    <dbReference type="NCBI Taxonomy" id="3225"/>
    <lineage>
        <taxon>Eukaryota</taxon>
        <taxon>Viridiplantae</taxon>
        <taxon>Streptophyta</taxon>
        <taxon>Embryophyta</taxon>
        <taxon>Bryophyta</taxon>
        <taxon>Bryophytina</taxon>
        <taxon>Bryopsida</taxon>
        <taxon>Dicranidae</taxon>
        <taxon>Pseudoditrichales</taxon>
        <taxon>Ditrichaceae</taxon>
        <taxon>Ceratodon</taxon>
    </lineage>
</organism>
<protein>
    <submittedName>
        <fullName evidence="2">Uncharacterized protein</fullName>
    </submittedName>
</protein>
<feature type="chain" id="PRO_5035840400" evidence="1">
    <location>
        <begin position="22"/>
        <end position="56"/>
    </location>
</feature>
<feature type="signal peptide" evidence="1">
    <location>
        <begin position="1"/>
        <end position="21"/>
    </location>
</feature>
<keyword evidence="1" id="KW-0732">Signal</keyword>